<dbReference type="Gene3D" id="3.90.70.80">
    <property type="match status" value="1"/>
</dbReference>
<evidence type="ECO:0000256" key="1">
    <source>
        <dbReference type="ARBA" id="ARBA00010407"/>
    </source>
</evidence>
<dbReference type="InterPro" id="IPR038765">
    <property type="entry name" value="Papain-like_cys_pep_sf"/>
</dbReference>
<evidence type="ECO:0000259" key="2">
    <source>
        <dbReference type="Pfam" id="PF02338"/>
    </source>
</evidence>
<accession>A0A2U1MQY4</accession>
<dbReference type="InterPro" id="IPR006984">
    <property type="entry name" value="Fcf1/UTP23"/>
</dbReference>
<comment type="similarity">
    <text evidence="1">Belongs to the peptidase C85 family.</text>
</comment>
<dbReference type="PANTHER" id="PTHR12419:SF90">
    <property type="entry name" value="OS02G0819500 PROTEIN"/>
    <property type="match status" value="1"/>
</dbReference>
<dbReference type="GO" id="GO:0016579">
    <property type="term" value="P:protein deubiquitination"/>
    <property type="evidence" value="ECO:0007669"/>
    <property type="project" value="TreeGrafter"/>
</dbReference>
<protein>
    <recommendedName>
        <fullName evidence="2">OTU domain-containing protein</fullName>
    </recommendedName>
</protein>
<dbReference type="PANTHER" id="PTHR12419">
    <property type="entry name" value="OTU DOMAIN CONTAINING PROTEIN"/>
    <property type="match status" value="1"/>
</dbReference>
<evidence type="ECO:0000313" key="3">
    <source>
        <dbReference type="EMBL" id="PWA63637.1"/>
    </source>
</evidence>
<dbReference type="Pfam" id="PF02338">
    <property type="entry name" value="OTU"/>
    <property type="match status" value="1"/>
</dbReference>
<gene>
    <name evidence="3" type="ORF">CTI12_AA312950</name>
</gene>
<name>A0A2U1MQY4_ARTAN</name>
<proteinExistence type="inferred from homology"/>
<dbReference type="GO" id="GO:0032040">
    <property type="term" value="C:small-subunit processome"/>
    <property type="evidence" value="ECO:0007669"/>
    <property type="project" value="InterPro"/>
</dbReference>
<dbReference type="Pfam" id="PF04900">
    <property type="entry name" value="Fcf1"/>
    <property type="match status" value="1"/>
</dbReference>
<dbReference type="SUPFAM" id="SSF54001">
    <property type="entry name" value="Cysteine proteinases"/>
    <property type="match status" value="1"/>
</dbReference>
<dbReference type="InterPro" id="IPR050704">
    <property type="entry name" value="Peptidase_C85-like"/>
</dbReference>
<dbReference type="InterPro" id="IPR003323">
    <property type="entry name" value="OTU_dom"/>
</dbReference>
<comment type="caution">
    <text evidence="3">The sequence shown here is derived from an EMBL/GenBank/DDBJ whole genome shotgun (WGS) entry which is preliminary data.</text>
</comment>
<dbReference type="Proteomes" id="UP000245207">
    <property type="component" value="Unassembled WGS sequence"/>
</dbReference>
<dbReference type="GO" id="GO:0004843">
    <property type="term" value="F:cysteine-type deubiquitinase activity"/>
    <property type="evidence" value="ECO:0007669"/>
    <property type="project" value="TreeGrafter"/>
</dbReference>
<dbReference type="EMBL" id="PKPP01004593">
    <property type="protein sequence ID" value="PWA63637.1"/>
    <property type="molecule type" value="Genomic_DNA"/>
</dbReference>
<dbReference type="AlphaFoldDB" id="A0A2U1MQY4"/>
<keyword evidence="4" id="KW-1185">Reference proteome</keyword>
<dbReference type="OrthoDB" id="25675at2759"/>
<dbReference type="CDD" id="cd22751">
    <property type="entry name" value="OTU_plant_OTU9-like"/>
    <property type="match status" value="1"/>
</dbReference>
<reference evidence="3 4" key="1">
    <citation type="journal article" date="2018" name="Mol. Plant">
        <title>The genome of Artemisia annua provides insight into the evolution of Asteraceae family and artemisinin biosynthesis.</title>
        <authorList>
            <person name="Shen Q."/>
            <person name="Zhang L."/>
            <person name="Liao Z."/>
            <person name="Wang S."/>
            <person name="Yan T."/>
            <person name="Shi P."/>
            <person name="Liu M."/>
            <person name="Fu X."/>
            <person name="Pan Q."/>
            <person name="Wang Y."/>
            <person name="Lv Z."/>
            <person name="Lu X."/>
            <person name="Zhang F."/>
            <person name="Jiang W."/>
            <person name="Ma Y."/>
            <person name="Chen M."/>
            <person name="Hao X."/>
            <person name="Li L."/>
            <person name="Tang Y."/>
            <person name="Lv G."/>
            <person name="Zhou Y."/>
            <person name="Sun X."/>
            <person name="Brodelius P.E."/>
            <person name="Rose J.K.C."/>
            <person name="Tang K."/>
        </authorList>
    </citation>
    <scope>NUCLEOTIDE SEQUENCE [LARGE SCALE GENOMIC DNA]</scope>
    <source>
        <strain evidence="4">cv. Huhao1</strain>
        <tissue evidence="3">Leaf</tissue>
    </source>
</reference>
<organism evidence="3 4">
    <name type="scientific">Artemisia annua</name>
    <name type="common">Sweet wormwood</name>
    <dbReference type="NCBI Taxonomy" id="35608"/>
    <lineage>
        <taxon>Eukaryota</taxon>
        <taxon>Viridiplantae</taxon>
        <taxon>Streptophyta</taxon>
        <taxon>Embryophyta</taxon>
        <taxon>Tracheophyta</taxon>
        <taxon>Spermatophyta</taxon>
        <taxon>Magnoliopsida</taxon>
        <taxon>eudicotyledons</taxon>
        <taxon>Gunneridae</taxon>
        <taxon>Pentapetalae</taxon>
        <taxon>asterids</taxon>
        <taxon>campanulids</taxon>
        <taxon>Asterales</taxon>
        <taxon>Asteraceae</taxon>
        <taxon>Asteroideae</taxon>
        <taxon>Anthemideae</taxon>
        <taxon>Artemisiinae</taxon>
        <taxon>Artemisia</taxon>
    </lineage>
</organism>
<evidence type="ECO:0000313" key="4">
    <source>
        <dbReference type="Proteomes" id="UP000245207"/>
    </source>
</evidence>
<dbReference type="Gene3D" id="3.40.50.1010">
    <property type="entry name" value="5'-nuclease"/>
    <property type="match status" value="1"/>
</dbReference>
<dbReference type="STRING" id="35608.A0A2U1MQY4"/>
<feature type="domain" description="OTU" evidence="2">
    <location>
        <begin position="234"/>
        <end position="357"/>
    </location>
</feature>
<sequence length="389" mass="44308">MKIQTRNKRTKRSRKTTLNVFRGKLEANNTWLRKHLDTLTFYRKRLSFKEPSSVLLDGSMFYYLALHGKTLDHICELIKDFTANFYTTDCVVREMEFYFQSYSGPKDVLEESIKRARTVELVSCVHGKEISAEKCITNVVGIYNSKKVFVATTVNGCWPLVNENPLIPIITVNDGSLVLKNLSGNQRQKAKGWSSATPVEKSALTDKELRESPDYERLLRRFDFYGYVGEIALGDGNNQVKAISQQLGPSDWPHEKVRAFVVKQILLHSELYENLVNPPSVDSSNWTFLEYLFCTSKDGAWGETVTLQAAADAFEVKIVVIDSSEDCAVHDFFPYGVEHPKKVLCLSCVTCQDETHYNSIQKLPDRSIASTCSRNYLDPKPEEQDHESE</sequence>